<dbReference type="InterPro" id="IPR050706">
    <property type="entry name" value="Cyclic-di-GMP_PDE-like"/>
</dbReference>
<dbReference type="SMART" id="SM01080">
    <property type="entry name" value="CHASE2"/>
    <property type="match status" value="1"/>
</dbReference>
<sequence length="771" mass="82479">MLIGCCVALAQAAGLLRPIDDGLARLRFDLLERPATGTMTVVEIDAASLRAADRWPWGRERFAQAIRNLQDAGAEVVALDVDFSARSSPEGDAALKAAIDRRPGEVVLPTFVQKAGEQGGLVESSPLDGLADQALLASVNVPVDADGRVRRYSLGFGGQDDFRPSIAALLADTPYGRTEDFLIDYGIRPTFGRLSFEDVRTGRFDPALVDGRRILIGATALELGDEFAAPKAGVMAGVHLHALAYESLMSGRALRPAHPLAILALACAVAFLLRPRAQFELSPMLRQHALVAAGAVGLPLMLQALAPVSLDAGAVLLAQGLCLIWTVRAELRRRAEAIVREREAALLHQAMHEPETGLPNRRALLEEIGRRMTGDRRRSVAVLAVGLDRVSVLRGAIGYGRFHEVVRQVASRIGEASGEPLVAHLSSSVLGVVISARTAEALRTRVRRVERLDPSLAIEDLPVDAFVRVGAAYRRRGETAETLLEHASIALDRARELDRRALAFHEAKVGDPSLNLALMSDMRRGLAAGELALHYQPKVHAKSGRVTGVEALVRWTHPSRGPIAPDLLISTAEETGMIRALTEWGIAQAVADLGALGAGGHDLTVAVNVSAGLLADRTFRERLTRAAAGHANRLCLEITESAIIRNPDEAMRAIAEFRAAGLKIAIDDYGTGLSSLSYLKLIEADELKLDKSLVAAVNDSARDRLILKSTVDLAHSLGMSVVAEGVETRSVLAALAAMGCDVVQGYLVSKALPIGELHAFLESRSRPARAA</sequence>
<feature type="domain" description="EAL" evidence="1">
    <location>
        <begin position="515"/>
        <end position="765"/>
    </location>
</feature>
<protein>
    <submittedName>
        <fullName evidence="3">Diguanylate phosphodiesterase</fullName>
    </submittedName>
</protein>
<dbReference type="InterPro" id="IPR001633">
    <property type="entry name" value="EAL_dom"/>
</dbReference>
<dbReference type="STRING" id="450851.PHZ_c2207"/>
<dbReference type="InterPro" id="IPR029787">
    <property type="entry name" value="Nucleotide_cyclase"/>
</dbReference>
<dbReference type="Gene3D" id="3.30.70.270">
    <property type="match status" value="1"/>
</dbReference>
<dbReference type="Pfam" id="PF05226">
    <property type="entry name" value="CHASE2"/>
    <property type="match status" value="1"/>
</dbReference>
<dbReference type="eggNOG" id="COG4252">
    <property type="taxonomic scope" value="Bacteria"/>
</dbReference>
<dbReference type="InterPro" id="IPR007890">
    <property type="entry name" value="CHASE2"/>
</dbReference>
<dbReference type="PANTHER" id="PTHR33121:SF79">
    <property type="entry name" value="CYCLIC DI-GMP PHOSPHODIESTERASE PDED-RELATED"/>
    <property type="match status" value="1"/>
</dbReference>
<dbReference type="SMART" id="SM00267">
    <property type="entry name" value="GGDEF"/>
    <property type="match status" value="1"/>
</dbReference>
<dbReference type="Gene3D" id="3.20.20.450">
    <property type="entry name" value="EAL domain"/>
    <property type="match status" value="1"/>
</dbReference>
<feature type="domain" description="GGDEF" evidence="2">
    <location>
        <begin position="378"/>
        <end position="507"/>
    </location>
</feature>
<dbReference type="SUPFAM" id="SSF141868">
    <property type="entry name" value="EAL domain-like"/>
    <property type="match status" value="1"/>
</dbReference>
<dbReference type="Pfam" id="PF00990">
    <property type="entry name" value="GGDEF"/>
    <property type="match status" value="1"/>
</dbReference>
<dbReference type="AlphaFoldDB" id="B4REU2"/>
<dbReference type="InterPro" id="IPR043128">
    <property type="entry name" value="Rev_trsase/Diguanyl_cyclase"/>
</dbReference>
<evidence type="ECO:0000259" key="1">
    <source>
        <dbReference type="PROSITE" id="PS50883"/>
    </source>
</evidence>
<dbReference type="EMBL" id="CP000747">
    <property type="protein sequence ID" value="ACG78618.1"/>
    <property type="molecule type" value="Genomic_DNA"/>
</dbReference>
<dbReference type="HOGENOM" id="CLU_000445_58_2_5"/>
<dbReference type="GO" id="GO:0071111">
    <property type="term" value="F:cyclic-guanylate-specific phosphodiesterase activity"/>
    <property type="evidence" value="ECO:0007669"/>
    <property type="project" value="InterPro"/>
</dbReference>
<dbReference type="PANTHER" id="PTHR33121">
    <property type="entry name" value="CYCLIC DI-GMP PHOSPHODIESTERASE PDEF"/>
    <property type="match status" value="1"/>
</dbReference>
<dbReference type="RefSeq" id="WP_012522759.1">
    <property type="nucleotide sequence ID" value="NC_011144.1"/>
</dbReference>
<accession>B4REU2</accession>
<evidence type="ECO:0000313" key="3">
    <source>
        <dbReference type="EMBL" id="ACG78618.1"/>
    </source>
</evidence>
<evidence type="ECO:0000259" key="2">
    <source>
        <dbReference type="PROSITE" id="PS50887"/>
    </source>
</evidence>
<dbReference type="InterPro" id="IPR035919">
    <property type="entry name" value="EAL_sf"/>
</dbReference>
<proteinExistence type="predicted"/>
<dbReference type="SMART" id="SM00052">
    <property type="entry name" value="EAL"/>
    <property type="match status" value="1"/>
</dbReference>
<dbReference type="PROSITE" id="PS50887">
    <property type="entry name" value="GGDEF"/>
    <property type="match status" value="1"/>
</dbReference>
<dbReference type="eggNOG" id="COG2199">
    <property type="taxonomic scope" value="Bacteria"/>
</dbReference>
<name>B4REU2_PHEZH</name>
<organism evidence="3 4">
    <name type="scientific">Phenylobacterium zucineum (strain HLK1)</name>
    <dbReference type="NCBI Taxonomy" id="450851"/>
    <lineage>
        <taxon>Bacteria</taxon>
        <taxon>Pseudomonadati</taxon>
        <taxon>Pseudomonadota</taxon>
        <taxon>Alphaproteobacteria</taxon>
        <taxon>Caulobacterales</taxon>
        <taxon>Caulobacteraceae</taxon>
        <taxon>Phenylobacterium</taxon>
    </lineage>
</organism>
<dbReference type="InterPro" id="IPR000160">
    <property type="entry name" value="GGDEF_dom"/>
</dbReference>
<dbReference type="Pfam" id="PF00563">
    <property type="entry name" value="EAL"/>
    <property type="match status" value="1"/>
</dbReference>
<reference evidence="3 4" key="1">
    <citation type="journal article" date="2008" name="BMC Genomics">
        <title>Complete genome of Phenylobacterium zucineum - a novel facultative intracellular bacterium isolated from human erythroleukemia cell line K562.</title>
        <authorList>
            <person name="Luo Y."/>
            <person name="Xu X."/>
            <person name="Ding Z."/>
            <person name="Liu Z."/>
            <person name="Zhang B."/>
            <person name="Yan Z."/>
            <person name="Sun J."/>
            <person name="Hu S."/>
            <person name="Hu X."/>
        </authorList>
    </citation>
    <scope>NUCLEOTIDE SEQUENCE [LARGE SCALE GENOMIC DNA]</scope>
    <source>
        <strain evidence="3 4">HLK1</strain>
    </source>
</reference>
<dbReference type="eggNOG" id="COG2200">
    <property type="taxonomic scope" value="Bacteria"/>
</dbReference>
<dbReference type="KEGG" id="pzu:PHZ_c2207"/>
<dbReference type="PROSITE" id="PS50883">
    <property type="entry name" value="EAL"/>
    <property type="match status" value="1"/>
</dbReference>
<gene>
    <name evidence="3" type="ordered locus">PHZ_c2207</name>
</gene>
<dbReference type="CDD" id="cd01948">
    <property type="entry name" value="EAL"/>
    <property type="match status" value="1"/>
</dbReference>
<dbReference type="Proteomes" id="UP000001868">
    <property type="component" value="Chromosome"/>
</dbReference>
<keyword evidence="4" id="KW-1185">Reference proteome</keyword>
<dbReference type="SUPFAM" id="SSF55073">
    <property type="entry name" value="Nucleotide cyclase"/>
    <property type="match status" value="1"/>
</dbReference>
<evidence type="ECO:0000313" key="4">
    <source>
        <dbReference type="Proteomes" id="UP000001868"/>
    </source>
</evidence>